<name>A0A6G1KZM6_9PEZI</name>
<sequence length="169" mass="18566">MHLNTLVLAFLSCTSGALACVHYGWCKCYNPTSGNFSDTIGQRSCSAFKRVWELNQNACKQKGTRGYDNCEWRQACNAQDGIMDWEPANIGLMCVAISSKLSRLARIEIVVPTSLCRCVGIFCGGGDTLEVAGVRRRNLGIGRGTESWRRNGNARLGLHAIDVGMCWQV</sequence>
<dbReference type="Proteomes" id="UP000799436">
    <property type="component" value="Unassembled WGS sequence"/>
</dbReference>
<evidence type="ECO:0000256" key="1">
    <source>
        <dbReference type="SAM" id="SignalP"/>
    </source>
</evidence>
<dbReference type="OrthoDB" id="10362191at2759"/>
<dbReference type="EMBL" id="ML995879">
    <property type="protein sequence ID" value="KAF2766025.1"/>
    <property type="molecule type" value="Genomic_DNA"/>
</dbReference>
<dbReference type="AlphaFoldDB" id="A0A6G1KZM6"/>
<evidence type="ECO:0000313" key="3">
    <source>
        <dbReference type="Proteomes" id="UP000799436"/>
    </source>
</evidence>
<feature type="signal peptide" evidence="1">
    <location>
        <begin position="1"/>
        <end position="19"/>
    </location>
</feature>
<reference evidence="2" key="1">
    <citation type="journal article" date="2020" name="Stud. Mycol.">
        <title>101 Dothideomycetes genomes: a test case for predicting lifestyles and emergence of pathogens.</title>
        <authorList>
            <person name="Haridas S."/>
            <person name="Albert R."/>
            <person name="Binder M."/>
            <person name="Bloem J."/>
            <person name="Labutti K."/>
            <person name="Salamov A."/>
            <person name="Andreopoulos B."/>
            <person name="Baker S."/>
            <person name="Barry K."/>
            <person name="Bills G."/>
            <person name="Bluhm B."/>
            <person name="Cannon C."/>
            <person name="Castanera R."/>
            <person name="Culley D."/>
            <person name="Daum C."/>
            <person name="Ezra D."/>
            <person name="Gonzalez J."/>
            <person name="Henrissat B."/>
            <person name="Kuo A."/>
            <person name="Liang C."/>
            <person name="Lipzen A."/>
            <person name="Lutzoni F."/>
            <person name="Magnuson J."/>
            <person name="Mondo S."/>
            <person name="Nolan M."/>
            <person name="Ohm R."/>
            <person name="Pangilinan J."/>
            <person name="Park H.-J."/>
            <person name="Ramirez L."/>
            <person name="Alfaro M."/>
            <person name="Sun H."/>
            <person name="Tritt A."/>
            <person name="Yoshinaga Y."/>
            <person name="Zwiers L.-H."/>
            <person name="Turgeon B."/>
            <person name="Goodwin S."/>
            <person name="Spatafora J."/>
            <person name="Crous P."/>
            <person name="Grigoriev I."/>
        </authorList>
    </citation>
    <scope>NUCLEOTIDE SEQUENCE</scope>
    <source>
        <strain evidence="2">CBS 116005</strain>
    </source>
</reference>
<evidence type="ECO:0008006" key="4">
    <source>
        <dbReference type="Google" id="ProtNLM"/>
    </source>
</evidence>
<keyword evidence="3" id="KW-1185">Reference proteome</keyword>
<proteinExistence type="predicted"/>
<evidence type="ECO:0000313" key="2">
    <source>
        <dbReference type="EMBL" id="KAF2766025.1"/>
    </source>
</evidence>
<feature type="chain" id="PRO_5026320751" description="Extracellular membrane protein CFEM domain-containing protein" evidence="1">
    <location>
        <begin position="20"/>
        <end position="169"/>
    </location>
</feature>
<accession>A0A6G1KZM6</accession>
<protein>
    <recommendedName>
        <fullName evidence="4">Extracellular membrane protein CFEM domain-containing protein</fullName>
    </recommendedName>
</protein>
<keyword evidence="1" id="KW-0732">Signal</keyword>
<gene>
    <name evidence="2" type="ORF">EJ03DRAFT_193628</name>
</gene>
<organism evidence="2 3">
    <name type="scientific">Teratosphaeria nubilosa</name>
    <dbReference type="NCBI Taxonomy" id="161662"/>
    <lineage>
        <taxon>Eukaryota</taxon>
        <taxon>Fungi</taxon>
        <taxon>Dikarya</taxon>
        <taxon>Ascomycota</taxon>
        <taxon>Pezizomycotina</taxon>
        <taxon>Dothideomycetes</taxon>
        <taxon>Dothideomycetidae</taxon>
        <taxon>Mycosphaerellales</taxon>
        <taxon>Teratosphaeriaceae</taxon>
        <taxon>Teratosphaeria</taxon>
    </lineage>
</organism>